<dbReference type="CDD" id="cd07067">
    <property type="entry name" value="HP_PGM_like"/>
    <property type="match status" value="1"/>
</dbReference>
<reference evidence="1" key="1">
    <citation type="submission" date="2020-02" db="EMBL/GenBank/DDBJ databases">
        <authorList>
            <person name="Meier V. D."/>
        </authorList>
    </citation>
    <scope>NUCLEOTIDE SEQUENCE</scope>
    <source>
        <strain evidence="1">AVDCRST_MAG07</strain>
    </source>
</reference>
<dbReference type="InterPro" id="IPR029033">
    <property type="entry name" value="His_PPase_superfam"/>
</dbReference>
<gene>
    <name evidence="1" type="ORF">AVDCRST_MAG07-759</name>
</gene>
<evidence type="ECO:0000313" key="1">
    <source>
        <dbReference type="EMBL" id="CAA9313567.1"/>
    </source>
</evidence>
<dbReference type="EMBL" id="CADCUB010000038">
    <property type="protein sequence ID" value="CAA9313567.1"/>
    <property type="molecule type" value="Genomic_DNA"/>
</dbReference>
<name>A0A6J4KRP7_9ACTN</name>
<dbReference type="PANTHER" id="PTHR48100">
    <property type="entry name" value="BROAD-SPECIFICITY PHOSPHATASE YOR283W-RELATED"/>
    <property type="match status" value="1"/>
</dbReference>
<dbReference type="InterPro" id="IPR013078">
    <property type="entry name" value="His_Pase_superF_clade-1"/>
</dbReference>
<dbReference type="Gene3D" id="3.40.50.1240">
    <property type="entry name" value="Phosphoglycerate mutase-like"/>
    <property type="match status" value="1"/>
</dbReference>
<sequence length="184" mass="19336">MGRAQADRAAGPLAALAPVRLLSSDLDRARSTAAPLAEVTGLEVTLDARLRELDLGAWQGLTGQQARERFPDEHAAWRSGADVRRGGGETYAEAAERAGECLLEHLPDVEPGGTLVAVTHGGTARACVGRLLELPSASWGRLAPLGNCCWSVLVEHPAGWRLEQHGAGLDVAPATVTGADRRPL</sequence>
<dbReference type="InterPro" id="IPR050275">
    <property type="entry name" value="PGM_Phosphatase"/>
</dbReference>
<dbReference type="SUPFAM" id="SSF53254">
    <property type="entry name" value="Phosphoglycerate mutase-like"/>
    <property type="match status" value="1"/>
</dbReference>
<accession>A0A6J4KRP7</accession>
<evidence type="ECO:0008006" key="2">
    <source>
        <dbReference type="Google" id="ProtNLM"/>
    </source>
</evidence>
<dbReference type="Pfam" id="PF00300">
    <property type="entry name" value="His_Phos_1"/>
    <property type="match status" value="1"/>
</dbReference>
<dbReference type="GO" id="GO:0005737">
    <property type="term" value="C:cytoplasm"/>
    <property type="evidence" value="ECO:0007669"/>
    <property type="project" value="TreeGrafter"/>
</dbReference>
<dbReference type="PANTHER" id="PTHR48100:SF62">
    <property type="entry name" value="GLUCOSYL-3-PHOSPHOGLYCERATE PHOSPHATASE"/>
    <property type="match status" value="1"/>
</dbReference>
<dbReference type="AlphaFoldDB" id="A0A6J4KRP7"/>
<proteinExistence type="predicted"/>
<dbReference type="GO" id="GO:0016791">
    <property type="term" value="F:phosphatase activity"/>
    <property type="evidence" value="ECO:0007669"/>
    <property type="project" value="TreeGrafter"/>
</dbReference>
<protein>
    <recommendedName>
        <fullName evidence="2">Phosphoglycerate mutase</fullName>
    </recommendedName>
</protein>
<organism evidence="1">
    <name type="scientific">uncultured Frankineae bacterium</name>
    <dbReference type="NCBI Taxonomy" id="437475"/>
    <lineage>
        <taxon>Bacteria</taxon>
        <taxon>Bacillati</taxon>
        <taxon>Actinomycetota</taxon>
        <taxon>Actinomycetes</taxon>
        <taxon>Frankiales</taxon>
        <taxon>environmental samples</taxon>
    </lineage>
</organism>